<dbReference type="AlphaFoldDB" id="U5QK42"/>
<reference evidence="1 2" key="1">
    <citation type="journal article" date="2013" name="PLoS ONE">
        <title>Cultivation and Complete Genome Sequencing of Gloeobacter kilaueensis sp. nov., from a Lava Cave in Kilauea Caldera, Hawai'i.</title>
        <authorList>
            <person name="Saw J.H."/>
            <person name="Schatz M."/>
            <person name="Brown M.V."/>
            <person name="Kunkel D.D."/>
            <person name="Foster J.S."/>
            <person name="Shick H."/>
            <person name="Christensen S."/>
            <person name="Hou S."/>
            <person name="Wan X."/>
            <person name="Donachie S.P."/>
        </authorList>
    </citation>
    <scope>NUCLEOTIDE SEQUENCE [LARGE SCALE GENOMIC DNA]</scope>
    <source>
        <strain evidence="2">JS</strain>
    </source>
</reference>
<dbReference type="EMBL" id="CP003587">
    <property type="protein sequence ID" value="AGY57984.1"/>
    <property type="molecule type" value="Genomic_DNA"/>
</dbReference>
<accession>U5QK42</accession>
<proteinExistence type="predicted"/>
<name>U5QK42_GLOK1</name>
<evidence type="ECO:0000313" key="2">
    <source>
        <dbReference type="Proteomes" id="UP000017396"/>
    </source>
</evidence>
<dbReference type="HOGENOM" id="CLU_199143_1_0_3"/>
<protein>
    <submittedName>
        <fullName evidence="1">Uncharacterized protein</fullName>
    </submittedName>
</protein>
<dbReference type="OrthoDB" id="561332at2"/>
<organism evidence="1 2">
    <name type="scientific">Gloeobacter kilaueensis (strain ATCC BAA-2537 / CCAP 1431/1 / ULC 316 / JS1)</name>
    <dbReference type="NCBI Taxonomy" id="1183438"/>
    <lineage>
        <taxon>Bacteria</taxon>
        <taxon>Bacillati</taxon>
        <taxon>Cyanobacteriota</taxon>
        <taxon>Cyanophyceae</taxon>
        <taxon>Gloeobacterales</taxon>
        <taxon>Gloeobacteraceae</taxon>
        <taxon>Gloeobacter</taxon>
    </lineage>
</organism>
<evidence type="ECO:0000313" key="1">
    <source>
        <dbReference type="EMBL" id="AGY57984.1"/>
    </source>
</evidence>
<sequence length="74" mass="8019">MNAPIKPPEMLLISAEKLFLDVTEPLDCFIALQLWSIVRGLISTAYAMGFADGRGASGVSICSEFSSQPENLEK</sequence>
<dbReference type="RefSeq" id="WP_023173106.1">
    <property type="nucleotide sequence ID" value="NC_022600.1"/>
</dbReference>
<gene>
    <name evidence="1" type="ORF">GKIL_1738</name>
</gene>
<dbReference type="KEGG" id="glj:GKIL_1738"/>
<dbReference type="Proteomes" id="UP000017396">
    <property type="component" value="Chromosome"/>
</dbReference>
<keyword evidence="2" id="KW-1185">Reference proteome</keyword>